<dbReference type="STRING" id="1244108.SAMN05444004_11124"/>
<protein>
    <submittedName>
        <fullName evidence="1">Aminoglycoside phosphotransferase family enzyme</fullName>
    </submittedName>
</protein>
<dbReference type="Proteomes" id="UP000198914">
    <property type="component" value="Unassembled WGS sequence"/>
</dbReference>
<name>A0A1H3S8G5_9RHOB</name>
<gene>
    <name evidence="1" type="ORF">SAMN05444004_11124</name>
</gene>
<evidence type="ECO:0000313" key="1">
    <source>
        <dbReference type="EMBL" id="SDZ34403.1"/>
    </source>
</evidence>
<reference evidence="2" key="1">
    <citation type="submission" date="2016-10" db="EMBL/GenBank/DDBJ databases">
        <authorList>
            <person name="Varghese N."/>
            <person name="Submissions S."/>
        </authorList>
    </citation>
    <scope>NUCLEOTIDE SEQUENCE [LARGE SCALE GENOMIC DNA]</scope>
    <source>
        <strain evidence="2">DSM 100420</strain>
    </source>
</reference>
<accession>A0A1H3S8G5</accession>
<proteinExistence type="predicted"/>
<keyword evidence="1" id="KW-0808">Transferase</keyword>
<dbReference type="GO" id="GO:0016740">
    <property type="term" value="F:transferase activity"/>
    <property type="evidence" value="ECO:0007669"/>
    <property type="project" value="UniProtKB-KW"/>
</dbReference>
<evidence type="ECO:0000313" key="2">
    <source>
        <dbReference type="Proteomes" id="UP000198914"/>
    </source>
</evidence>
<sequence length="345" mass="38494">MSVVRARQPPMASHMSRNELVSEVRTLLAEAGPVELTETSKSWLFIGPDKVFKLKKAIRDELQDLTHLRERHDNTLTEIDLNRRLAPDLYLGAVRLGRNADGCLAAGDPCLNTIDWLVEMRRLPAERMLDAQIAAGGPHAMLAKHVDALVPVLAAFYGSAPATRLKAPELLTVQEDQLEMARQVLLNPRFAGHHPRIRAILDGLNALRPKMTAMLARRVHAGGIVEGHGDLRPEHICFCDVPVIYDCLEFNRTLRLVDPFSEIAFLGLECAMLGADWIGPHLISALEASIGPGPEEQLLRFYQVCHAIVRARLSFAHMLVPMPRTPEKWIPLGLRYLEVAERLLP</sequence>
<keyword evidence="2" id="KW-1185">Reference proteome</keyword>
<organism evidence="1 2">
    <name type="scientific">Jannaschia faecimaris</name>
    <dbReference type="NCBI Taxonomy" id="1244108"/>
    <lineage>
        <taxon>Bacteria</taxon>
        <taxon>Pseudomonadati</taxon>
        <taxon>Pseudomonadota</taxon>
        <taxon>Alphaproteobacteria</taxon>
        <taxon>Rhodobacterales</taxon>
        <taxon>Roseobacteraceae</taxon>
        <taxon>Jannaschia</taxon>
    </lineage>
</organism>
<dbReference type="AlphaFoldDB" id="A0A1H3S8G5"/>
<dbReference type="EMBL" id="FNPX01000011">
    <property type="protein sequence ID" value="SDZ34403.1"/>
    <property type="molecule type" value="Genomic_DNA"/>
</dbReference>